<protein>
    <recommendedName>
        <fullName evidence="2">Protein kinase domain-containing protein</fullName>
    </recommendedName>
</protein>
<evidence type="ECO:0000313" key="1">
    <source>
        <dbReference type="EMBL" id="QHT22702.1"/>
    </source>
</evidence>
<reference evidence="1" key="1">
    <citation type="journal article" date="2020" name="Nature">
        <title>Giant virus diversity and host interactions through global metagenomics.</title>
        <authorList>
            <person name="Schulz F."/>
            <person name="Roux S."/>
            <person name="Paez-Espino D."/>
            <person name="Jungbluth S."/>
            <person name="Walsh D.A."/>
            <person name="Denef V.J."/>
            <person name="McMahon K.D."/>
            <person name="Konstantinidis K.T."/>
            <person name="Eloe-Fadrosh E.A."/>
            <person name="Kyrpides N.C."/>
            <person name="Woyke T."/>
        </authorList>
    </citation>
    <scope>NUCLEOTIDE SEQUENCE</scope>
    <source>
        <strain evidence="1">GVMAG-M-3300023179-114</strain>
    </source>
</reference>
<dbReference type="InterPro" id="IPR011009">
    <property type="entry name" value="Kinase-like_dom_sf"/>
</dbReference>
<dbReference type="SUPFAM" id="SSF56112">
    <property type="entry name" value="Protein kinase-like (PK-like)"/>
    <property type="match status" value="1"/>
</dbReference>
<sequence length="225" mass="26669">MITFHTSNYVIKHDNGNNFMLYLQNGSYDTKRCLYESIIKTIPQSFSFINPETQELHFQANKIQLLLDFLKNNRVSWEQCLLLIGFLSKQIQELEKRGYAIVGFNLQDVIMLDESVFLFVNNEYLFPFNNKYVTLVTPLKKPYFSSPEILQLTKIPAKIHYKSCYYSLASLVVCCFLQEYVFKGNEVKKDHELETILKPLFATKMYWFLKRCFVLNPENRQMLFI</sequence>
<dbReference type="AlphaFoldDB" id="A0A6C0E1U1"/>
<name>A0A6C0E1U1_9ZZZZ</name>
<proteinExistence type="predicted"/>
<organism evidence="1">
    <name type="scientific">viral metagenome</name>
    <dbReference type="NCBI Taxonomy" id="1070528"/>
    <lineage>
        <taxon>unclassified sequences</taxon>
        <taxon>metagenomes</taxon>
        <taxon>organismal metagenomes</taxon>
    </lineage>
</organism>
<accession>A0A6C0E1U1</accession>
<dbReference type="EMBL" id="MN739720">
    <property type="protein sequence ID" value="QHT22702.1"/>
    <property type="molecule type" value="Genomic_DNA"/>
</dbReference>
<evidence type="ECO:0008006" key="2">
    <source>
        <dbReference type="Google" id="ProtNLM"/>
    </source>
</evidence>